<protein>
    <submittedName>
        <fullName evidence="1">Uncharacterized protein</fullName>
    </submittedName>
</protein>
<sequence>RYASISSSVSDYSIQLRDSGGPKGSIETDLIPWNNSDTNTYTVYGGPSYMWGASWSVADIKSTSFGVDIVADTTSTATAFIDHVQILVKYTESFSGREWINPNFAKLQDNTNTIASFTTASEVTSDILKLTDFQLAISSSATIVGIEVGIDREASVANSITDGYLRLLKSGSPVGDDNPSPTPWAVGDTDTYTVYGGPSELWGASWLYSDINDGNFGLELFVDYIGSTDVDALIDHVNITVYYSEPPSLQQVHGVIRPDGDIISQWNGTSLPHNSFLSENVDEPAEPDLDSYIFTSSRASGTNQVDEFSMSYLDINIGGIVTDISIKIYGSETVTIDSTVNIYIAGAWLTAKQLDMTTPGWYTYTWTGLSYTQGELDNMQVRFNSTVPSKGPVESYENYDFVQFGDILDNTLGNRYSFTITTWINPSLFASNLSSHGIKNVFLSKDGNLELGFNESGYLQVFIDNGISTSADYGTDGIIPIDTWTFIAVRYIDGDVDIMIGDIWYNQAIGDPEPWINGGSLATGGDFVIGAELTDYSCFNGIIDTVSVFNRSITDLEVAINRDGVSASISTAVLKEKVTEGWTPINIPGEIIDGYINLEVNVTSGAVDFVEFYLTNYIPNSFIDPVPNNWSLMANRSESPYSVVIDTHSLPDEDNWYFIVRAIDSSNLDSIYKMYLIPFGIKYFNNSVDFYYDDSNGRINQNSHIGVVPLDGFEAYINTTNVYINYSNSWDLLNPIPINYSDISSNYDLIDLDTLTSWIQTKGLTPENYFVNFNITFFFNYGPEFGSYNYTYRLNRTILDIKGPDISLNLDPLQYTLELGKNYSDSSENILTGAIDFTDSDFDTVRLEYSYSISSDWIV</sequence>
<feature type="non-terminal residue" evidence="1">
    <location>
        <position position="1"/>
    </location>
</feature>
<dbReference type="AlphaFoldDB" id="A0A0F9IS43"/>
<proteinExistence type="predicted"/>
<dbReference type="SUPFAM" id="SSF49899">
    <property type="entry name" value="Concanavalin A-like lectins/glucanases"/>
    <property type="match status" value="1"/>
</dbReference>
<organism evidence="1">
    <name type="scientific">marine sediment metagenome</name>
    <dbReference type="NCBI Taxonomy" id="412755"/>
    <lineage>
        <taxon>unclassified sequences</taxon>
        <taxon>metagenomes</taxon>
        <taxon>ecological metagenomes</taxon>
    </lineage>
</organism>
<dbReference type="InterPro" id="IPR013320">
    <property type="entry name" value="ConA-like_dom_sf"/>
</dbReference>
<evidence type="ECO:0000313" key="1">
    <source>
        <dbReference type="EMBL" id="KKL96545.1"/>
    </source>
</evidence>
<dbReference type="Gene3D" id="2.60.120.200">
    <property type="match status" value="1"/>
</dbReference>
<name>A0A0F9IS43_9ZZZZ</name>
<reference evidence="1" key="1">
    <citation type="journal article" date="2015" name="Nature">
        <title>Complex archaea that bridge the gap between prokaryotes and eukaryotes.</title>
        <authorList>
            <person name="Spang A."/>
            <person name="Saw J.H."/>
            <person name="Jorgensen S.L."/>
            <person name="Zaremba-Niedzwiedzka K."/>
            <person name="Martijn J."/>
            <person name="Lind A.E."/>
            <person name="van Eijk R."/>
            <person name="Schleper C."/>
            <person name="Guy L."/>
            <person name="Ettema T.J."/>
        </authorList>
    </citation>
    <scope>NUCLEOTIDE SEQUENCE</scope>
</reference>
<dbReference type="Pfam" id="PF13385">
    <property type="entry name" value="Laminin_G_3"/>
    <property type="match status" value="1"/>
</dbReference>
<gene>
    <name evidence="1" type="ORF">LCGC14_1843410</name>
</gene>
<comment type="caution">
    <text evidence="1">The sequence shown here is derived from an EMBL/GenBank/DDBJ whole genome shotgun (WGS) entry which is preliminary data.</text>
</comment>
<dbReference type="EMBL" id="LAZR01018404">
    <property type="protein sequence ID" value="KKL96545.1"/>
    <property type="molecule type" value="Genomic_DNA"/>
</dbReference>
<accession>A0A0F9IS43</accession>
<feature type="non-terminal residue" evidence="1">
    <location>
        <position position="859"/>
    </location>
</feature>